<dbReference type="HAMAP" id="MF_00034">
    <property type="entry name" value="RuvC"/>
    <property type="match status" value="1"/>
</dbReference>
<feature type="binding site" evidence="13">
    <location>
        <position position="140"/>
    </location>
    <ligand>
        <name>Mg(2+)</name>
        <dbReference type="ChEBI" id="CHEBI:18420"/>
        <label>1</label>
    </ligand>
</feature>
<dbReference type="GO" id="GO:0006310">
    <property type="term" value="P:DNA recombination"/>
    <property type="evidence" value="ECO:0007669"/>
    <property type="project" value="UniProtKB-UniRule"/>
</dbReference>
<evidence type="ECO:0000256" key="4">
    <source>
        <dbReference type="ARBA" id="ARBA00022723"/>
    </source>
</evidence>
<comment type="subunit">
    <text evidence="13">Homodimer which binds Holliday junction (HJ) DNA. The HJ becomes 2-fold symmetrical on binding to RuvC with unstacked arms; it has a different conformation from HJ DNA in complex with RuvA. In the full resolvosome a probable DNA-RuvA(4)-RuvB(12)-RuvC(2) complex forms which resolves the HJ.</text>
</comment>
<dbReference type="Gene3D" id="3.30.420.10">
    <property type="entry name" value="Ribonuclease H-like superfamily/Ribonuclease H"/>
    <property type="match status" value="1"/>
</dbReference>
<feature type="active site" evidence="13">
    <location>
        <position position="7"/>
    </location>
</feature>
<evidence type="ECO:0000256" key="9">
    <source>
        <dbReference type="ARBA" id="ARBA00023125"/>
    </source>
</evidence>
<dbReference type="EC" id="3.1.21.10" evidence="13 14"/>
<dbReference type="FunFam" id="3.30.420.10:FF:000002">
    <property type="entry name" value="Crossover junction endodeoxyribonuclease RuvC"/>
    <property type="match status" value="1"/>
</dbReference>
<dbReference type="PANTHER" id="PTHR30194:SF3">
    <property type="entry name" value="CROSSOVER JUNCTION ENDODEOXYRIBONUCLEASE RUVC"/>
    <property type="match status" value="1"/>
</dbReference>
<dbReference type="InterPro" id="IPR002176">
    <property type="entry name" value="X-over_junc_endoDNase_RuvC"/>
</dbReference>
<keyword evidence="4 13" id="KW-0479">Metal-binding</keyword>
<keyword evidence="8 13" id="KW-0460">Magnesium</keyword>
<keyword evidence="7 13" id="KW-0378">Hydrolase</keyword>
<reference evidence="15 16" key="1">
    <citation type="journal article" date="2016" name="Nat. Commun.">
        <title>Thousands of microbial genomes shed light on interconnected biogeochemical processes in an aquifer system.</title>
        <authorList>
            <person name="Anantharaman K."/>
            <person name="Brown C.T."/>
            <person name="Hug L.A."/>
            <person name="Sharon I."/>
            <person name="Castelle C.J."/>
            <person name="Probst A.J."/>
            <person name="Thomas B.C."/>
            <person name="Singh A."/>
            <person name="Wilkins M.J."/>
            <person name="Karaoz U."/>
            <person name="Brodie E.L."/>
            <person name="Williams K.H."/>
            <person name="Hubbard S.S."/>
            <person name="Banfield J.F."/>
        </authorList>
    </citation>
    <scope>NUCLEOTIDE SEQUENCE [LARGE SCALE GENOMIC DNA]</scope>
</reference>
<evidence type="ECO:0000313" key="15">
    <source>
        <dbReference type="EMBL" id="OGF86551.1"/>
    </source>
</evidence>
<evidence type="ECO:0000256" key="3">
    <source>
        <dbReference type="ARBA" id="ARBA00022722"/>
    </source>
</evidence>
<evidence type="ECO:0000256" key="7">
    <source>
        <dbReference type="ARBA" id="ARBA00022801"/>
    </source>
</evidence>
<dbReference type="Proteomes" id="UP000177346">
    <property type="component" value="Unassembled WGS sequence"/>
</dbReference>
<comment type="function">
    <text evidence="13">The RuvA-RuvB-RuvC complex processes Holliday junction (HJ) DNA during genetic recombination and DNA repair. Endonuclease that resolves HJ intermediates. Cleaves cruciform DNA by making single-stranded nicks across the HJ at symmetrical positions within the homologous arms, yielding a 5'-phosphate and a 3'-hydroxyl group; requires a central core of homology in the junction. The consensus cleavage sequence is 5'-(A/T)TT(C/G)-3'. Cleavage occurs on the 3'-side of the TT dinucleotide at the point of strand exchange. HJ branch migration catalyzed by RuvA-RuvB allows RuvC to scan DNA until it finds its consensus sequence, where it cleaves and resolves the cruciform DNA.</text>
</comment>
<evidence type="ECO:0000256" key="10">
    <source>
        <dbReference type="ARBA" id="ARBA00023172"/>
    </source>
</evidence>
<dbReference type="SUPFAM" id="SSF53098">
    <property type="entry name" value="Ribonuclease H-like"/>
    <property type="match status" value="1"/>
</dbReference>
<evidence type="ECO:0000256" key="13">
    <source>
        <dbReference type="HAMAP-Rule" id="MF_00034"/>
    </source>
</evidence>
<dbReference type="GO" id="GO:0003677">
    <property type="term" value="F:DNA binding"/>
    <property type="evidence" value="ECO:0007669"/>
    <property type="project" value="UniProtKB-KW"/>
</dbReference>
<keyword evidence="3 13" id="KW-0540">Nuclease</keyword>
<dbReference type="GO" id="GO:0048476">
    <property type="term" value="C:Holliday junction resolvase complex"/>
    <property type="evidence" value="ECO:0007669"/>
    <property type="project" value="UniProtKB-UniRule"/>
</dbReference>
<keyword evidence="5 13" id="KW-0255">Endonuclease</keyword>
<dbReference type="AlphaFoldDB" id="A0A1F5XGD4"/>
<evidence type="ECO:0000256" key="6">
    <source>
        <dbReference type="ARBA" id="ARBA00022763"/>
    </source>
</evidence>
<evidence type="ECO:0000256" key="5">
    <source>
        <dbReference type="ARBA" id="ARBA00022759"/>
    </source>
</evidence>
<accession>A0A1F5XGD4</accession>
<feature type="binding site" evidence="13">
    <location>
        <position position="7"/>
    </location>
    <ligand>
        <name>Mg(2+)</name>
        <dbReference type="ChEBI" id="CHEBI:18420"/>
        <label>1</label>
    </ligand>
</feature>
<dbReference type="GO" id="GO:0005737">
    <property type="term" value="C:cytoplasm"/>
    <property type="evidence" value="ECO:0007669"/>
    <property type="project" value="UniProtKB-SubCell"/>
</dbReference>
<dbReference type="InterPro" id="IPR036397">
    <property type="entry name" value="RNaseH_sf"/>
</dbReference>
<keyword evidence="2 13" id="KW-0963">Cytoplasm</keyword>
<keyword evidence="6 13" id="KW-0227">DNA damage</keyword>
<comment type="cofactor">
    <cofactor evidence="13">
        <name>Mg(2+)</name>
        <dbReference type="ChEBI" id="CHEBI:18420"/>
    </cofactor>
    <text evidence="13">Binds 2 Mg(2+) ion per subunit.</text>
</comment>
<evidence type="ECO:0000256" key="11">
    <source>
        <dbReference type="ARBA" id="ARBA00023204"/>
    </source>
</evidence>
<dbReference type="GO" id="GO:0000287">
    <property type="term" value="F:magnesium ion binding"/>
    <property type="evidence" value="ECO:0007669"/>
    <property type="project" value="UniProtKB-UniRule"/>
</dbReference>
<evidence type="ECO:0000256" key="8">
    <source>
        <dbReference type="ARBA" id="ARBA00022842"/>
    </source>
</evidence>
<evidence type="ECO:0000313" key="16">
    <source>
        <dbReference type="Proteomes" id="UP000177346"/>
    </source>
</evidence>
<keyword evidence="11 13" id="KW-0234">DNA repair</keyword>
<evidence type="ECO:0000256" key="2">
    <source>
        <dbReference type="ARBA" id="ARBA00022490"/>
    </source>
</evidence>
<dbReference type="PRINTS" id="PR00696">
    <property type="entry name" value="RSOLVASERUVC"/>
</dbReference>
<dbReference type="InterPro" id="IPR012337">
    <property type="entry name" value="RNaseH-like_sf"/>
</dbReference>
<dbReference type="PANTHER" id="PTHR30194">
    <property type="entry name" value="CROSSOVER JUNCTION ENDODEOXYRIBONUCLEASE RUVC"/>
    <property type="match status" value="1"/>
</dbReference>
<dbReference type="GO" id="GO:0006281">
    <property type="term" value="P:DNA repair"/>
    <property type="evidence" value="ECO:0007669"/>
    <property type="project" value="UniProtKB-UniRule"/>
</dbReference>
<comment type="subcellular location">
    <subcellularLocation>
        <location evidence="13">Cytoplasm</location>
    </subcellularLocation>
</comment>
<feature type="active site" evidence="13">
    <location>
        <position position="67"/>
    </location>
</feature>
<comment type="catalytic activity">
    <reaction evidence="12 13">
        <text>Endonucleolytic cleavage at a junction such as a reciprocal single-stranded crossover between two homologous DNA duplexes (Holliday junction).</text>
        <dbReference type="EC" id="3.1.21.10"/>
    </reaction>
</comment>
<keyword evidence="9 13" id="KW-0238">DNA-binding</keyword>
<name>A0A1F5XGD4_9BACT</name>
<dbReference type="EMBL" id="MFIF01000017">
    <property type="protein sequence ID" value="OGF86551.1"/>
    <property type="molecule type" value="Genomic_DNA"/>
</dbReference>
<feature type="active site" evidence="13">
    <location>
        <position position="140"/>
    </location>
</feature>
<gene>
    <name evidence="13" type="primary">ruvC</name>
    <name evidence="15" type="ORF">A3B19_00445</name>
</gene>
<evidence type="ECO:0000256" key="14">
    <source>
        <dbReference type="NCBIfam" id="TIGR00228"/>
    </source>
</evidence>
<evidence type="ECO:0000256" key="1">
    <source>
        <dbReference type="ARBA" id="ARBA00009518"/>
    </source>
</evidence>
<sequence>MRVLGIDPGIERVGWGIVDISPQTALYRGCGCITTSRKKPHRERISDIVRELRDLIGRERPEHAVIEKLFFAKNRKTALQVSESRGAILLTLQEAGLGIDEFTPLEVKASITGNGRAEKRQVAWMVKNILKIQGPITSDDALDALALCLMAQRRV</sequence>
<proteinExistence type="inferred from homology"/>
<dbReference type="NCBIfam" id="TIGR00228">
    <property type="entry name" value="ruvC"/>
    <property type="match status" value="1"/>
</dbReference>
<dbReference type="GO" id="GO:0008821">
    <property type="term" value="F:crossover junction DNA endonuclease activity"/>
    <property type="evidence" value="ECO:0007669"/>
    <property type="project" value="UniProtKB-UniRule"/>
</dbReference>
<organism evidence="15 16">
    <name type="scientific">Candidatus Giovannonibacteria bacterium RIFCSPLOWO2_01_FULL_46_32</name>
    <dbReference type="NCBI Taxonomy" id="1798353"/>
    <lineage>
        <taxon>Bacteria</taxon>
        <taxon>Candidatus Giovannoniibacteriota</taxon>
    </lineage>
</organism>
<protein>
    <recommendedName>
        <fullName evidence="13 14">Crossover junction endodeoxyribonuclease RuvC</fullName>
        <ecNumber evidence="13 14">3.1.21.10</ecNumber>
    </recommendedName>
    <alternativeName>
        <fullName evidence="13">Holliday junction nuclease RuvC</fullName>
    </alternativeName>
    <alternativeName>
        <fullName evidence="13">Holliday junction resolvase RuvC</fullName>
    </alternativeName>
</protein>
<feature type="binding site" evidence="13">
    <location>
        <position position="67"/>
    </location>
    <ligand>
        <name>Mg(2+)</name>
        <dbReference type="ChEBI" id="CHEBI:18420"/>
        <label>2</label>
    </ligand>
</feature>
<dbReference type="CDD" id="cd16962">
    <property type="entry name" value="RuvC"/>
    <property type="match status" value="1"/>
</dbReference>
<comment type="similarity">
    <text evidence="1 13">Belongs to the RuvC family.</text>
</comment>
<comment type="caution">
    <text evidence="15">The sequence shown here is derived from an EMBL/GenBank/DDBJ whole genome shotgun (WGS) entry which is preliminary data.</text>
</comment>
<evidence type="ECO:0000256" key="12">
    <source>
        <dbReference type="ARBA" id="ARBA00029354"/>
    </source>
</evidence>
<dbReference type="Pfam" id="PF02075">
    <property type="entry name" value="RuvC"/>
    <property type="match status" value="1"/>
</dbReference>
<keyword evidence="10 13" id="KW-0233">DNA recombination</keyword>